<sequence>MMRPPMQQQQRPGQSMAMSNLSMRPPTQNPMMGGLAQVKAFARGGFVKG</sequence>
<feature type="compositionally biased region" description="Low complexity" evidence="1">
    <location>
        <begin position="1"/>
        <end position="12"/>
    </location>
</feature>
<feature type="compositionally biased region" description="Polar residues" evidence="1">
    <location>
        <begin position="16"/>
        <end position="30"/>
    </location>
</feature>
<evidence type="ECO:0000256" key="1">
    <source>
        <dbReference type="SAM" id="MobiDB-lite"/>
    </source>
</evidence>
<name>A0A6J5MMK4_9CAUD</name>
<proteinExistence type="predicted"/>
<gene>
    <name evidence="2" type="ORF">UFOVP468_58</name>
</gene>
<reference evidence="2" key="1">
    <citation type="submission" date="2020-04" db="EMBL/GenBank/DDBJ databases">
        <authorList>
            <person name="Chiriac C."/>
            <person name="Salcher M."/>
            <person name="Ghai R."/>
            <person name="Kavagutti S V."/>
        </authorList>
    </citation>
    <scope>NUCLEOTIDE SEQUENCE</scope>
</reference>
<accession>A0A6J5MMK4</accession>
<evidence type="ECO:0000313" key="2">
    <source>
        <dbReference type="EMBL" id="CAB4144789.1"/>
    </source>
</evidence>
<organism evidence="2">
    <name type="scientific">uncultured Caudovirales phage</name>
    <dbReference type="NCBI Taxonomy" id="2100421"/>
    <lineage>
        <taxon>Viruses</taxon>
        <taxon>Duplodnaviria</taxon>
        <taxon>Heunggongvirae</taxon>
        <taxon>Uroviricota</taxon>
        <taxon>Caudoviricetes</taxon>
        <taxon>Peduoviridae</taxon>
        <taxon>Maltschvirus</taxon>
        <taxon>Maltschvirus maltsch</taxon>
    </lineage>
</organism>
<dbReference type="EMBL" id="LR796432">
    <property type="protein sequence ID" value="CAB4144789.1"/>
    <property type="molecule type" value="Genomic_DNA"/>
</dbReference>
<protein>
    <submittedName>
        <fullName evidence="2">Uncharacterized protein</fullName>
    </submittedName>
</protein>
<feature type="region of interest" description="Disordered" evidence="1">
    <location>
        <begin position="1"/>
        <end position="32"/>
    </location>
</feature>